<evidence type="ECO:0000256" key="2">
    <source>
        <dbReference type="ARBA" id="ARBA00022516"/>
    </source>
</evidence>
<dbReference type="InterPro" id="IPR000387">
    <property type="entry name" value="Tyr_Pase_dom"/>
</dbReference>
<accession>A0A8J6EVI6</accession>
<dbReference type="Gene3D" id="3.90.190.10">
    <property type="entry name" value="Protein tyrosine phosphatase superfamily"/>
    <property type="match status" value="1"/>
</dbReference>
<dbReference type="CDD" id="cd14524">
    <property type="entry name" value="PTPMT1"/>
    <property type="match status" value="1"/>
</dbReference>
<dbReference type="AlphaFoldDB" id="A0A8J6EVI6"/>
<dbReference type="InterPro" id="IPR000340">
    <property type="entry name" value="Dual-sp_phosphatase_cat-dom"/>
</dbReference>
<keyword evidence="12" id="KW-1185">Reference proteome</keyword>
<feature type="domain" description="Tyrosine-protein phosphatase" evidence="9">
    <location>
        <begin position="1"/>
        <end position="154"/>
    </location>
</feature>
<reference evidence="11" key="1">
    <citation type="thesis" date="2020" institute="ProQuest LLC" country="789 East Eisenhower Parkway, Ann Arbor, MI, USA">
        <title>Comparative Genomics and Chromosome Evolution.</title>
        <authorList>
            <person name="Mudd A.B."/>
        </authorList>
    </citation>
    <scope>NUCLEOTIDE SEQUENCE</scope>
    <source>
        <strain evidence="11">HN-11 Male</strain>
        <tissue evidence="11">Kidney and liver</tissue>
    </source>
</reference>
<evidence type="ECO:0000256" key="3">
    <source>
        <dbReference type="ARBA" id="ARBA00022801"/>
    </source>
</evidence>
<dbReference type="SMART" id="SM00195">
    <property type="entry name" value="DSPc"/>
    <property type="match status" value="1"/>
</dbReference>
<comment type="pathway">
    <text evidence="8">Phospholipid metabolism.</text>
</comment>
<dbReference type="PANTHER" id="PTHR46712">
    <property type="entry name" value="PHOSPHATIDYLGLYCEROPHOSPHATASE AND PROTEIN-TYROSINE PHOSPHATASE 1"/>
    <property type="match status" value="1"/>
</dbReference>
<evidence type="ECO:0000256" key="4">
    <source>
        <dbReference type="ARBA" id="ARBA00022912"/>
    </source>
</evidence>
<dbReference type="Proteomes" id="UP000770717">
    <property type="component" value="Unassembled WGS sequence"/>
</dbReference>
<proteinExistence type="predicted"/>
<evidence type="ECO:0000256" key="8">
    <source>
        <dbReference type="ARBA" id="ARBA00025707"/>
    </source>
</evidence>
<dbReference type="SUPFAM" id="SSF52799">
    <property type="entry name" value="(Phosphotyrosine protein) phosphatases II"/>
    <property type="match status" value="1"/>
</dbReference>
<dbReference type="InterPro" id="IPR016130">
    <property type="entry name" value="Tyr_Pase_AS"/>
</dbReference>
<dbReference type="InterPro" id="IPR029021">
    <property type="entry name" value="Prot-tyrosine_phosphatase-like"/>
</dbReference>
<keyword evidence="5" id="KW-0443">Lipid metabolism</keyword>
<dbReference type="PROSITE" id="PS50054">
    <property type="entry name" value="TYR_PHOSPHATASE_DUAL"/>
    <property type="match status" value="1"/>
</dbReference>
<dbReference type="GO" id="GO:0005739">
    <property type="term" value="C:mitochondrion"/>
    <property type="evidence" value="ECO:0007669"/>
    <property type="project" value="TreeGrafter"/>
</dbReference>
<dbReference type="InterPro" id="IPR020422">
    <property type="entry name" value="TYR_PHOSPHATASE_DUAL_dom"/>
</dbReference>
<gene>
    <name evidence="11" type="ORF">GDO78_003952</name>
</gene>
<evidence type="ECO:0000259" key="10">
    <source>
        <dbReference type="PROSITE" id="PS50056"/>
    </source>
</evidence>
<keyword evidence="6" id="KW-0594">Phospholipid biosynthesis</keyword>
<dbReference type="EMBL" id="WNTK01000012">
    <property type="protein sequence ID" value="KAG9475810.1"/>
    <property type="molecule type" value="Genomic_DNA"/>
</dbReference>
<dbReference type="GO" id="GO:0004439">
    <property type="term" value="F:phosphatidylinositol-4,5-bisphosphate 5-phosphatase activity"/>
    <property type="evidence" value="ECO:0007669"/>
    <property type="project" value="TreeGrafter"/>
</dbReference>
<sequence>MALQSAATRVLFYPTLLYNVIMEKISSRKWYDRIDETVILGALPFRGTSDREWSALGVEQLRLSTVDFTGVPTIEHLQKGVEFVHKHRKMGNTVYIHCKAGRSRSATMVAAYLIEKHKWKPDVASAFIAEIRPHILIRNTQLQVLEKFYILVTNSDTPEKGG</sequence>
<dbReference type="Pfam" id="PF00782">
    <property type="entry name" value="DSPc"/>
    <property type="match status" value="1"/>
</dbReference>
<keyword evidence="3" id="KW-0378">Hydrolase</keyword>
<dbReference type="GO" id="GO:0004721">
    <property type="term" value="F:phosphoprotein phosphatase activity"/>
    <property type="evidence" value="ECO:0007669"/>
    <property type="project" value="UniProtKB-KW"/>
</dbReference>
<feature type="domain" description="Tyrosine specific protein phosphatases" evidence="10">
    <location>
        <begin position="75"/>
        <end position="143"/>
    </location>
</feature>
<dbReference type="InterPro" id="IPR044596">
    <property type="entry name" value="PTPMT1-like"/>
</dbReference>
<evidence type="ECO:0000256" key="7">
    <source>
        <dbReference type="ARBA" id="ARBA00023264"/>
    </source>
</evidence>
<comment type="pathway">
    <text evidence="1">Lipid metabolism.</text>
</comment>
<name>A0A8J6EVI6_ELECQ</name>
<keyword evidence="2" id="KW-0444">Lipid biosynthesis</keyword>
<comment type="caution">
    <text evidence="11">The sequence shown here is derived from an EMBL/GenBank/DDBJ whole genome shotgun (WGS) entry which is preliminary data.</text>
</comment>
<dbReference type="InterPro" id="IPR042165">
    <property type="entry name" value="PTPMT1"/>
</dbReference>
<dbReference type="PROSITE" id="PS50056">
    <property type="entry name" value="TYR_PHOSPHATASE_2"/>
    <property type="match status" value="1"/>
</dbReference>
<evidence type="ECO:0000256" key="1">
    <source>
        <dbReference type="ARBA" id="ARBA00005189"/>
    </source>
</evidence>
<evidence type="ECO:0008006" key="13">
    <source>
        <dbReference type="Google" id="ProtNLM"/>
    </source>
</evidence>
<evidence type="ECO:0000256" key="5">
    <source>
        <dbReference type="ARBA" id="ARBA00023098"/>
    </source>
</evidence>
<keyword evidence="7" id="KW-1208">Phospholipid metabolism</keyword>
<organism evidence="11 12">
    <name type="scientific">Eleutherodactylus coqui</name>
    <name type="common">Puerto Rican coqui</name>
    <dbReference type="NCBI Taxonomy" id="57060"/>
    <lineage>
        <taxon>Eukaryota</taxon>
        <taxon>Metazoa</taxon>
        <taxon>Chordata</taxon>
        <taxon>Craniata</taxon>
        <taxon>Vertebrata</taxon>
        <taxon>Euteleostomi</taxon>
        <taxon>Amphibia</taxon>
        <taxon>Batrachia</taxon>
        <taxon>Anura</taxon>
        <taxon>Neobatrachia</taxon>
        <taxon>Hyloidea</taxon>
        <taxon>Eleutherodactylidae</taxon>
        <taxon>Eleutherodactylinae</taxon>
        <taxon>Eleutherodactylus</taxon>
        <taxon>Eleutherodactylus</taxon>
    </lineage>
</organism>
<dbReference type="GO" id="GO:0008962">
    <property type="term" value="F:phosphatidylglycerophosphatase activity"/>
    <property type="evidence" value="ECO:0007669"/>
    <property type="project" value="TreeGrafter"/>
</dbReference>
<keyword evidence="4" id="KW-0904">Protein phosphatase</keyword>
<dbReference type="GO" id="GO:0008654">
    <property type="term" value="P:phospholipid biosynthetic process"/>
    <property type="evidence" value="ECO:0007669"/>
    <property type="project" value="UniProtKB-KW"/>
</dbReference>
<evidence type="ECO:0000256" key="6">
    <source>
        <dbReference type="ARBA" id="ARBA00023209"/>
    </source>
</evidence>
<protein>
    <recommendedName>
        <fullName evidence="13">Protein tyrosine phosphatase mitochondrial 1</fullName>
    </recommendedName>
</protein>
<dbReference type="PROSITE" id="PS00383">
    <property type="entry name" value="TYR_PHOSPHATASE_1"/>
    <property type="match status" value="1"/>
</dbReference>
<dbReference type="OrthoDB" id="273181at2759"/>
<evidence type="ECO:0000259" key="9">
    <source>
        <dbReference type="PROSITE" id="PS50054"/>
    </source>
</evidence>
<dbReference type="PANTHER" id="PTHR46712:SF1">
    <property type="entry name" value="PHOSPHATIDYLGLYCEROPHOSPHATASE AND PROTEIN-TYROSINE PHOSPHATASE 1"/>
    <property type="match status" value="1"/>
</dbReference>
<evidence type="ECO:0000313" key="11">
    <source>
        <dbReference type="EMBL" id="KAG9475810.1"/>
    </source>
</evidence>
<evidence type="ECO:0000313" key="12">
    <source>
        <dbReference type="Proteomes" id="UP000770717"/>
    </source>
</evidence>